<keyword evidence="1" id="KW-1133">Transmembrane helix</keyword>
<sequence length="128" mass="13374">MKKTTAAKLGGFSLLALGLFEVGGGLLALVISEAPPEIRATIPWHPVFALWLGLVFGFARILAGYGSIQMKKWGVVAGVLLSMETVVVVPSTFTSGLVGGLALPVALLTLFSLLYAMLGSDTLRDLAD</sequence>
<feature type="transmembrane region" description="Helical" evidence="1">
    <location>
        <begin position="75"/>
        <end position="93"/>
    </location>
</feature>
<keyword evidence="1" id="KW-0812">Transmembrane</keyword>
<dbReference type="EMBL" id="DRXH01000116">
    <property type="protein sequence ID" value="HHM44327.1"/>
    <property type="molecule type" value="Genomic_DNA"/>
</dbReference>
<name>A0A7J3VT92_CALS0</name>
<keyword evidence="1" id="KW-0472">Membrane</keyword>
<reference evidence="2" key="1">
    <citation type="journal article" date="2020" name="mSystems">
        <title>Genome- and Community-Level Interaction Insights into Carbon Utilization and Element Cycling Functions of Hydrothermarchaeota in Hydrothermal Sediment.</title>
        <authorList>
            <person name="Zhou Z."/>
            <person name="Liu Y."/>
            <person name="Xu W."/>
            <person name="Pan J."/>
            <person name="Luo Z.H."/>
            <person name="Li M."/>
        </authorList>
    </citation>
    <scope>NUCLEOTIDE SEQUENCE [LARGE SCALE GENOMIC DNA]</scope>
    <source>
        <strain evidence="2">SpSt-1074</strain>
    </source>
</reference>
<organism evidence="2">
    <name type="scientific">Caldiarchaeum subterraneum</name>
    <dbReference type="NCBI Taxonomy" id="311458"/>
    <lineage>
        <taxon>Archaea</taxon>
        <taxon>Nitrososphaerota</taxon>
        <taxon>Candidatus Caldarchaeales</taxon>
        <taxon>Candidatus Caldarchaeaceae</taxon>
        <taxon>Candidatus Caldarchaeum</taxon>
    </lineage>
</organism>
<protein>
    <recommendedName>
        <fullName evidence="3">DUF2127 domain-containing protein</fullName>
    </recommendedName>
</protein>
<feature type="transmembrane region" description="Helical" evidence="1">
    <location>
        <begin position="99"/>
        <end position="118"/>
    </location>
</feature>
<feature type="transmembrane region" description="Helical" evidence="1">
    <location>
        <begin position="44"/>
        <end position="63"/>
    </location>
</feature>
<accession>A0A7J3VT92</accession>
<evidence type="ECO:0008006" key="3">
    <source>
        <dbReference type="Google" id="ProtNLM"/>
    </source>
</evidence>
<evidence type="ECO:0000256" key="1">
    <source>
        <dbReference type="SAM" id="Phobius"/>
    </source>
</evidence>
<dbReference type="AlphaFoldDB" id="A0A7J3VT92"/>
<evidence type="ECO:0000313" key="2">
    <source>
        <dbReference type="EMBL" id="HHM44327.1"/>
    </source>
</evidence>
<gene>
    <name evidence="2" type="ORF">ENM31_03400</name>
</gene>
<proteinExistence type="predicted"/>
<comment type="caution">
    <text evidence="2">The sequence shown here is derived from an EMBL/GenBank/DDBJ whole genome shotgun (WGS) entry which is preliminary data.</text>
</comment>